<proteinExistence type="predicted"/>
<name>A0A9E7HG27_9LILI</name>
<organism evidence="3 4">
    <name type="scientific">Musa troglodytarum</name>
    <name type="common">fe'i banana</name>
    <dbReference type="NCBI Taxonomy" id="320322"/>
    <lineage>
        <taxon>Eukaryota</taxon>
        <taxon>Viridiplantae</taxon>
        <taxon>Streptophyta</taxon>
        <taxon>Embryophyta</taxon>
        <taxon>Tracheophyta</taxon>
        <taxon>Spermatophyta</taxon>
        <taxon>Magnoliopsida</taxon>
        <taxon>Liliopsida</taxon>
        <taxon>Zingiberales</taxon>
        <taxon>Musaceae</taxon>
        <taxon>Musa</taxon>
    </lineage>
</organism>
<gene>
    <name evidence="3" type="ORF">MUK42_16791</name>
</gene>
<dbReference type="PANTHER" id="PTHR36740:SF1">
    <property type="entry name" value="PRC-BARREL DOMAIN-CONTAINING PROTEIN"/>
    <property type="match status" value="1"/>
</dbReference>
<protein>
    <submittedName>
        <fullName evidence="3">PRC-barrel domain</fullName>
    </submittedName>
</protein>
<evidence type="ECO:0000313" key="3">
    <source>
        <dbReference type="EMBL" id="URE29292.1"/>
    </source>
</evidence>
<reference evidence="3" key="1">
    <citation type="submission" date="2022-05" db="EMBL/GenBank/DDBJ databases">
        <title>The Musa troglodytarum L. genome provides insights into the mechanism of non-climacteric behaviour and enrichment of carotenoids.</title>
        <authorList>
            <person name="Wang J."/>
        </authorList>
    </citation>
    <scope>NUCLEOTIDE SEQUENCE</scope>
    <source>
        <tissue evidence="3">Leaf</tissue>
    </source>
</reference>
<feature type="region of interest" description="Disordered" evidence="2">
    <location>
        <begin position="58"/>
        <end position="117"/>
    </location>
</feature>
<dbReference type="SUPFAM" id="SSF50346">
    <property type="entry name" value="PRC-barrel domain"/>
    <property type="match status" value="2"/>
</dbReference>
<accession>A0A9E7HG27</accession>
<sequence>MFDFALLSTATYEICVSKPRISCRINRRPPNSRSLDPVASGMIRIWSLRATDRDEFKAPSSRKGLIGPSSFDIGGSSSDKETKKYKPPDEFVEISSSDGDATRLAPESGNEEERVGFETATPSSFDFLELKRELEKEEEMVSDKRGVEEDLIPPGGRGSTELESADEGRLVSQVGVKGRRQIMKRSNLLAKQVISIESAQSLGFVSQLWVDTRLWMVVLVEVRPNFLSGEMEKFLLEDVRQVGDVVLVEDESVMENELKMTGLETLVGYNVVTSGRHDVGKVRGYTFNINSGAVESLELDSFGWSIIPSSLVSTYCLLIDDVLEVVSDTVVVHQDAISRVQRLTKGIWDASNSDKTKDETGEYYDFGRNASTIYGRTRRRNSSGRRLQQRVHELEDELHESREKLKVQEEKSYHDHCSSKMISPEEQLSTANEKLCNAETEIADLKEKLEGTNASSGTKAIELNLEKKKVFDLEEHCVMLQNKVLGLVKETEDPRGAAEIAAKQYMVELLNRAFKIEECKQELINAREKFDEEKSSLEAGILDLEVVNLELKAEAEKKLQEKSILEAHIFEQENVIQELQASTTSSVDKISREKPSLEAEVLTLSQSNAFLEAKKAAVSDGAEGKRGAIRQLRFSLEHDEFEGNAFAIINIKY</sequence>
<dbReference type="AlphaFoldDB" id="A0A9E7HG27"/>
<dbReference type="EMBL" id="CP097510">
    <property type="protein sequence ID" value="URE29292.1"/>
    <property type="molecule type" value="Genomic_DNA"/>
</dbReference>
<evidence type="ECO:0000256" key="2">
    <source>
        <dbReference type="SAM" id="MobiDB-lite"/>
    </source>
</evidence>
<feature type="coiled-coil region" evidence="1">
    <location>
        <begin position="384"/>
        <end position="411"/>
    </location>
</feature>
<dbReference type="OrthoDB" id="539916at2759"/>
<keyword evidence="1" id="KW-0175">Coiled coil</keyword>
<dbReference type="PANTHER" id="PTHR36740">
    <property type="entry name" value="PRC DOMAIN-CONTAINING PROTEIN"/>
    <property type="match status" value="1"/>
</dbReference>
<dbReference type="InterPro" id="IPR011033">
    <property type="entry name" value="PRC_barrel-like_sf"/>
</dbReference>
<feature type="compositionally biased region" description="Basic and acidic residues" evidence="2">
    <location>
        <begin position="78"/>
        <end position="89"/>
    </location>
</feature>
<evidence type="ECO:0000313" key="4">
    <source>
        <dbReference type="Proteomes" id="UP001055439"/>
    </source>
</evidence>
<evidence type="ECO:0000256" key="1">
    <source>
        <dbReference type="SAM" id="Coils"/>
    </source>
</evidence>
<keyword evidence="4" id="KW-1185">Reference proteome</keyword>
<dbReference type="Proteomes" id="UP001055439">
    <property type="component" value="Chromosome 8"/>
</dbReference>